<evidence type="ECO:0000313" key="3">
    <source>
        <dbReference type="Proteomes" id="UP001501510"/>
    </source>
</evidence>
<evidence type="ECO:0000256" key="1">
    <source>
        <dbReference type="RuleBase" id="RU003690"/>
    </source>
</evidence>
<gene>
    <name evidence="2" type="primary">gmuD</name>
    <name evidence="2" type="ORF">GCM10008906_10370</name>
</gene>
<dbReference type="Gene3D" id="3.20.20.80">
    <property type="entry name" value="Glycosidases"/>
    <property type="match status" value="1"/>
</dbReference>
<dbReference type="Proteomes" id="UP001501510">
    <property type="component" value="Unassembled WGS sequence"/>
</dbReference>
<dbReference type="EMBL" id="BAAACG010000006">
    <property type="protein sequence ID" value="GAA0735961.1"/>
    <property type="molecule type" value="Genomic_DNA"/>
</dbReference>
<dbReference type="InterPro" id="IPR001360">
    <property type="entry name" value="Glyco_hydro_1"/>
</dbReference>
<dbReference type="PANTHER" id="PTHR10353">
    <property type="entry name" value="GLYCOSYL HYDROLASE"/>
    <property type="match status" value="1"/>
</dbReference>
<dbReference type="InterPro" id="IPR017853">
    <property type="entry name" value="GH"/>
</dbReference>
<comment type="similarity">
    <text evidence="1">Belongs to the glycosyl hydrolase 1 family.</text>
</comment>
<name>A0ABN1JCH5_9CLOT</name>
<dbReference type="PRINTS" id="PR00131">
    <property type="entry name" value="GLHYDRLASE1"/>
</dbReference>
<dbReference type="Pfam" id="PF00232">
    <property type="entry name" value="Glyco_hydro_1"/>
    <property type="match status" value="1"/>
</dbReference>
<evidence type="ECO:0000313" key="2">
    <source>
        <dbReference type="EMBL" id="GAA0735961.1"/>
    </source>
</evidence>
<organism evidence="2 3">
    <name type="scientific">Clostridium oceanicum</name>
    <dbReference type="NCBI Taxonomy" id="1543"/>
    <lineage>
        <taxon>Bacteria</taxon>
        <taxon>Bacillati</taxon>
        <taxon>Bacillota</taxon>
        <taxon>Clostridia</taxon>
        <taxon>Eubacteriales</taxon>
        <taxon>Clostridiaceae</taxon>
        <taxon>Clostridium</taxon>
    </lineage>
</organism>
<dbReference type="RefSeq" id="WP_343759525.1">
    <property type="nucleotide sequence ID" value="NZ_BAAACG010000006.1"/>
</dbReference>
<comment type="caution">
    <text evidence="2">The sequence shown here is derived from an EMBL/GenBank/DDBJ whole genome shotgun (WGS) entry which is preliminary data.</text>
</comment>
<dbReference type="PANTHER" id="PTHR10353:SF139">
    <property type="entry name" value="6-PHOSPHO-BETA-GLUCOSIDASE GMUD"/>
    <property type="match status" value="1"/>
</dbReference>
<protein>
    <submittedName>
        <fullName evidence="2">6-phospho-beta-glucosidase GmuD</fullName>
    </submittedName>
</protein>
<accession>A0ABN1JCH5</accession>
<reference evidence="2 3" key="1">
    <citation type="journal article" date="2019" name="Int. J. Syst. Evol. Microbiol.">
        <title>The Global Catalogue of Microorganisms (GCM) 10K type strain sequencing project: providing services to taxonomists for standard genome sequencing and annotation.</title>
        <authorList>
            <consortium name="The Broad Institute Genomics Platform"/>
            <consortium name="The Broad Institute Genome Sequencing Center for Infectious Disease"/>
            <person name="Wu L."/>
            <person name="Ma J."/>
        </authorList>
    </citation>
    <scope>NUCLEOTIDE SEQUENCE [LARGE SCALE GENOMIC DNA]</scope>
    <source>
        <strain evidence="2 3">JCM 1407</strain>
    </source>
</reference>
<sequence>MNYEFPKDFWWGAAISATQVEGAGFEEGRTASIFDEFFKNDPWRFEDMNHGPEKAVDFYHRYKEDIKKAKKIGLKTLRFTISWSRILPQGIKGKVNEKAVEFYNNVIDTLIENDIEPFVGLMCFDPPAYLKDGEKLWDRREVVEEYAFYGKTCFENFGKKVKKWFTAVEGAVHIELGYQGYYHPPLVVDLKRFFQASFNFLLGSARCIEEYKKLGLDGVIGTINAVYPVIPMGTHKRDLDAAKCADLIKNRFYLDTFIKGKIPEELFEFWEKYDLTPQFKDEDLKVIKNNTIEILGVNYYDPVRVRAPRFIKNPDAPLSLEHFFEQVHTNGGRKAFGREIYERGLYEALIKIRDEYNNIQCYISENGVRMKEEGRFRNAEGVIEDDYRIDFIKNHLIMLLKARNEGCNVNGYHPWTLMDNWSWIRSMTYRYGLIEVNKDTMERTIKKSGYWYSDTIKNNGFN</sequence>
<proteinExistence type="inferred from homology"/>
<keyword evidence="3" id="KW-1185">Reference proteome</keyword>
<dbReference type="SUPFAM" id="SSF51445">
    <property type="entry name" value="(Trans)glycosidases"/>
    <property type="match status" value="1"/>
</dbReference>